<evidence type="ECO:0000256" key="3">
    <source>
        <dbReference type="ARBA" id="ARBA00004613"/>
    </source>
</evidence>
<dbReference type="PANTHER" id="PTHR33048">
    <property type="entry name" value="PTH11-LIKE INTEGRAL MEMBRANE PROTEIN (AFU_ORTHOLOGUE AFUA_5G11245)"/>
    <property type="match status" value="1"/>
</dbReference>
<dbReference type="EMBL" id="MCFJ01000016">
    <property type="protein sequence ID" value="ORY58549.1"/>
    <property type="molecule type" value="Genomic_DNA"/>
</dbReference>
<evidence type="ECO:0000256" key="14">
    <source>
        <dbReference type="PROSITE-ProRule" id="PRU01356"/>
    </source>
</evidence>
<reference evidence="17 18" key="1">
    <citation type="submission" date="2016-07" db="EMBL/GenBank/DDBJ databases">
        <title>Pervasive Adenine N6-methylation of Active Genes in Fungi.</title>
        <authorList>
            <consortium name="DOE Joint Genome Institute"/>
            <person name="Mondo S.J."/>
            <person name="Dannebaum R.O."/>
            <person name="Kuo R.C."/>
            <person name="Labutti K."/>
            <person name="Haridas S."/>
            <person name="Kuo A."/>
            <person name="Salamov A."/>
            <person name="Ahrendt S.R."/>
            <person name="Lipzen A."/>
            <person name="Sullivan W."/>
            <person name="Andreopoulos W.B."/>
            <person name="Clum A."/>
            <person name="Lindquist E."/>
            <person name="Daum C."/>
            <person name="Ramamoorthy G.K."/>
            <person name="Gryganskyi A."/>
            <person name="Culley D."/>
            <person name="Magnuson J.K."/>
            <person name="James T.Y."/>
            <person name="O'Malley M.A."/>
            <person name="Stajich J.E."/>
            <person name="Spatafora J.W."/>
            <person name="Visel A."/>
            <person name="Grigoriev I.V."/>
        </authorList>
    </citation>
    <scope>NUCLEOTIDE SEQUENCE [LARGE SCALE GENOMIC DNA]</scope>
    <source>
        <strain evidence="17 18">CBS 129021</strain>
    </source>
</reference>
<keyword evidence="6" id="KW-0325">Glycoprotein</keyword>
<dbReference type="RefSeq" id="XP_040711466.1">
    <property type="nucleotide sequence ID" value="XM_040856740.1"/>
</dbReference>
<keyword evidence="14" id="KW-0349">Heme</keyword>
<evidence type="ECO:0000256" key="9">
    <source>
        <dbReference type="ARBA" id="ARBA00022989"/>
    </source>
</evidence>
<dbReference type="Pfam" id="PF05730">
    <property type="entry name" value="CFEM"/>
    <property type="match status" value="1"/>
</dbReference>
<feature type="transmembrane region" description="Helical" evidence="15">
    <location>
        <begin position="289"/>
        <end position="312"/>
    </location>
</feature>
<feature type="disulfide bond" evidence="14">
    <location>
        <begin position="47"/>
        <end position="80"/>
    </location>
</feature>
<evidence type="ECO:0000259" key="16">
    <source>
        <dbReference type="PROSITE" id="PS52012"/>
    </source>
</evidence>
<accession>A0A1Y2DH05</accession>
<dbReference type="GO" id="GO:0098552">
    <property type="term" value="C:side of membrane"/>
    <property type="evidence" value="ECO:0007669"/>
    <property type="project" value="UniProtKB-KW"/>
</dbReference>
<dbReference type="InParanoid" id="A0A1Y2DH05"/>
<evidence type="ECO:0000256" key="10">
    <source>
        <dbReference type="ARBA" id="ARBA00023136"/>
    </source>
</evidence>
<keyword evidence="6" id="KW-0336">GPI-anchor</keyword>
<name>A0A1Y2DH05_9PEZI</name>
<feature type="disulfide bond" evidence="14">
    <location>
        <begin position="24"/>
        <end position="64"/>
    </location>
</feature>
<dbReference type="InterPro" id="IPR049326">
    <property type="entry name" value="Rhodopsin_dom_fungi"/>
</dbReference>
<sequence length="455" mass="50317">MPVTWAQSSSSSDAAAFLAALPSCALPCLVTAIGNSNCSATDTACQCADTQLNEEVALCVGASCTLKESLTTKNLTETNCHAPIRDKSRDYSITAVTLGSVAGLFLILRVVHKFFVLKSALGMDDWFVIVVIISGIPSTVMSVHGLAANGLGKDIWTVPFDQITKFVMYFYIMEILYFAQVAILKLSILFFYLRIFPAQGIRRLLWGTVALNSVFGLAFVFVAIFQCSPIQFYWERWDLEHEGTCYSINAMAWANAGMSIMIDIWMLALPIWQIKSLKLNWKKKVGVGMMFSVGTFVTVVSILRLQSLVHFANSLNPTWDQLDIANWSTVEINVGIICACMPSLRLILVKLFPRVMGTTHDRTARSQYYYGQNSKVRRRSRSFGQMRIASRVSSDGVGKVQTPGIVYSKSYAVEYGDNDEASLVPMKDLDLEAKGGPTVRATSDDIVQGKAWADR</sequence>
<dbReference type="GO" id="GO:0046872">
    <property type="term" value="F:metal ion binding"/>
    <property type="evidence" value="ECO:0007669"/>
    <property type="project" value="UniProtKB-UniRule"/>
</dbReference>
<proteinExistence type="inferred from homology"/>
<dbReference type="AlphaFoldDB" id="A0A1Y2DH05"/>
<dbReference type="Proteomes" id="UP000193689">
    <property type="component" value="Unassembled WGS sequence"/>
</dbReference>
<organism evidence="17 18">
    <name type="scientific">Pseudomassariella vexata</name>
    <dbReference type="NCBI Taxonomy" id="1141098"/>
    <lineage>
        <taxon>Eukaryota</taxon>
        <taxon>Fungi</taxon>
        <taxon>Dikarya</taxon>
        <taxon>Ascomycota</taxon>
        <taxon>Pezizomycotina</taxon>
        <taxon>Sordariomycetes</taxon>
        <taxon>Xylariomycetidae</taxon>
        <taxon>Amphisphaeriales</taxon>
        <taxon>Pseudomassariaceae</taxon>
        <taxon>Pseudomassariella</taxon>
    </lineage>
</organism>
<keyword evidence="11 14" id="KW-1015">Disulfide bond</keyword>
<dbReference type="InterPro" id="IPR008427">
    <property type="entry name" value="Extracellular_membr_CFEM_dom"/>
</dbReference>
<keyword evidence="7 15" id="KW-0812">Transmembrane</keyword>
<feature type="disulfide bond" evidence="14">
    <location>
        <begin position="28"/>
        <end position="59"/>
    </location>
</feature>
<evidence type="ECO:0000256" key="2">
    <source>
        <dbReference type="ARBA" id="ARBA00004589"/>
    </source>
</evidence>
<evidence type="ECO:0000256" key="12">
    <source>
        <dbReference type="ARBA" id="ARBA00023288"/>
    </source>
</evidence>
<comment type="subcellular location">
    <subcellularLocation>
        <location evidence="2">Membrane</location>
        <topology evidence="2">Lipid-anchor</topology>
        <topology evidence="2">GPI-anchor</topology>
    </subcellularLocation>
    <subcellularLocation>
        <location evidence="1">Membrane</location>
        <topology evidence="1">Multi-pass membrane protein</topology>
    </subcellularLocation>
    <subcellularLocation>
        <location evidence="3">Secreted</location>
    </subcellularLocation>
</comment>
<dbReference type="PROSITE" id="PS52012">
    <property type="entry name" value="CFEM"/>
    <property type="match status" value="1"/>
</dbReference>
<feature type="transmembrane region" description="Helical" evidence="15">
    <location>
        <begin position="204"/>
        <end position="226"/>
    </location>
</feature>
<keyword evidence="5" id="KW-0964">Secreted</keyword>
<keyword evidence="8" id="KW-0732">Signal</keyword>
<feature type="disulfide bond" evidence="14">
    <location>
        <begin position="38"/>
        <end position="45"/>
    </location>
</feature>
<feature type="transmembrane region" description="Helical" evidence="15">
    <location>
        <begin position="91"/>
        <end position="111"/>
    </location>
</feature>
<comment type="similarity">
    <text evidence="4">Belongs to the RBT5 family.</text>
</comment>
<keyword evidence="12" id="KW-0449">Lipoprotein</keyword>
<dbReference type="GO" id="GO:0005576">
    <property type="term" value="C:extracellular region"/>
    <property type="evidence" value="ECO:0007669"/>
    <property type="project" value="UniProtKB-SubCell"/>
</dbReference>
<comment type="similarity">
    <text evidence="13">Belongs to the SAT4 family.</text>
</comment>
<feature type="transmembrane region" description="Helical" evidence="15">
    <location>
        <begin position="246"/>
        <end position="268"/>
    </location>
</feature>
<feature type="transmembrane region" description="Helical" evidence="15">
    <location>
        <begin position="168"/>
        <end position="192"/>
    </location>
</feature>
<evidence type="ECO:0000313" key="18">
    <source>
        <dbReference type="Proteomes" id="UP000193689"/>
    </source>
</evidence>
<evidence type="ECO:0000256" key="1">
    <source>
        <dbReference type="ARBA" id="ARBA00004141"/>
    </source>
</evidence>
<dbReference type="InterPro" id="IPR052337">
    <property type="entry name" value="SAT4-like"/>
</dbReference>
<dbReference type="STRING" id="1141098.A0A1Y2DH05"/>
<dbReference type="SMART" id="SM00747">
    <property type="entry name" value="CFEM"/>
    <property type="match status" value="1"/>
</dbReference>
<evidence type="ECO:0000256" key="6">
    <source>
        <dbReference type="ARBA" id="ARBA00022622"/>
    </source>
</evidence>
<keyword evidence="14" id="KW-0479">Metal-binding</keyword>
<feature type="transmembrane region" description="Helical" evidence="15">
    <location>
        <begin position="123"/>
        <end position="148"/>
    </location>
</feature>
<dbReference type="GeneID" id="63772952"/>
<comment type="caution">
    <text evidence="17">The sequence shown here is derived from an EMBL/GenBank/DDBJ whole genome shotgun (WGS) entry which is preliminary data.</text>
</comment>
<evidence type="ECO:0000256" key="5">
    <source>
        <dbReference type="ARBA" id="ARBA00022525"/>
    </source>
</evidence>
<feature type="domain" description="CFEM" evidence="16">
    <location>
        <begin position="1"/>
        <end position="104"/>
    </location>
</feature>
<dbReference type="PANTHER" id="PTHR33048:SF143">
    <property type="entry name" value="EXTRACELLULAR MEMBRANE PROTEIN CFEM DOMAIN-CONTAINING PROTEIN-RELATED"/>
    <property type="match status" value="1"/>
</dbReference>
<evidence type="ECO:0000256" key="11">
    <source>
        <dbReference type="ARBA" id="ARBA00023157"/>
    </source>
</evidence>
<keyword evidence="10 15" id="KW-0472">Membrane</keyword>
<feature type="transmembrane region" description="Helical" evidence="15">
    <location>
        <begin position="332"/>
        <end position="352"/>
    </location>
</feature>
<evidence type="ECO:0000313" key="17">
    <source>
        <dbReference type="EMBL" id="ORY58549.1"/>
    </source>
</evidence>
<dbReference type="OrthoDB" id="2496787at2759"/>
<keyword evidence="14" id="KW-0408">Iron</keyword>
<evidence type="ECO:0000256" key="15">
    <source>
        <dbReference type="SAM" id="Phobius"/>
    </source>
</evidence>
<gene>
    <name evidence="17" type="ORF">BCR38DRAFT_352949</name>
</gene>
<evidence type="ECO:0000256" key="8">
    <source>
        <dbReference type="ARBA" id="ARBA00022729"/>
    </source>
</evidence>
<feature type="binding site" description="axial binding residue" evidence="14">
    <location>
        <position position="42"/>
    </location>
    <ligand>
        <name>heme</name>
        <dbReference type="ChEBI" id="CHEBI:30413"/>
    </ligand>
    <ligandPart>
        <name>Fe</name>
        <dbReference type="ChEBI" id="CHEBI:18248"/>
    </ligandPart>
</feature>
<evidence type="ECO:0000256" key="13">
    <source>
        <dbReference type="ARBA" id="ARBA00038359"/>
    </source>
</evidence>
<dbReference type="Pfam" id="PF20684">
    <property type="entry name" value="Fung_rhodopsin"/>
    <property type="match status" value="1"/>
</dbReference>
<keyword evidence="18" id="KW-1185">Reference proteome</keyword>
<protein>
    <submittedName>
        <fullName evidence="17">CFEM domain-containing protein</fullName>
    </submittedName>
</protein>
<evidence type="ECO:0000256" key="7">
    <source>
        <dbReference type="ARBA" id="ARBA00022692"/>
    </source>
</evidence>
<keyword evidence="9 15" id="KW-1133">Transmembrane helix</keyword>
<evidence type="ECO:0000256" key="4">
    <source>
        <dbReference type="ARBA" id="ARBA00010031"/>
    </source>
</evidence>